<reference evidence="2 3" key="1">
    <citation type="journal article" date="2006" name="Nature">
        <title>Global trends of whole-genome duplications revealed by the ciliate Paramecium tetraurelia.</title>
        <authorList>
            <consortium name="Genoscope"/>
            <person name="Aury J.-M."/>
            <person name="Jaillon O."/>
            <person name="Duret L."/>
            <person name="Noel B."/>
            <person name="Jubin C."/>
            <person name="Porcel B.M."/>
            <person name="Segurens B."/>
            <person name="Daubin V."/>
            <person name="Anthouard V."/>
            <person name="Aiach N."/>
            <person name="Arnaiz O."/>
            <person name="Billaut A."/>
            <person name="Beisson J."/>
            <person name="Blanc I."/>
            <person name="Bouhouche K."/>
            <person name="Camara F."/>
            <person name="Duharcourt S."/>
            <person name="Guigo R."/>
            <person name="Gogendeau D."/>
            <person name="Katinka M."/>
            <person name="Keller A.-M."/>
            <person name="Kissmehl R."/>
            <person name="Klotz C."/>
            <person name="Koll F."/>
            <person name="Le Moue A."/>
            <person name="Lepere C."/>
            <person name="Malinsky S."/>
            <person name="Nowacki M."/>
            <person name="Nowak J.K."/>
            <person name="Plattner H."/>
            <person name="Poulain J."/>
            <person name="Ruiz F."/>
            <person name="Serrano V."/>
            <person name="Zagulski M."/>
            <person name="Dessen P."/>
            <person name="Betermier M."/>
            <person name="Weissenbach J."/>
            <person name="Scarpelli C."/>
            <person name="Schachter V."/>
            <person name="Sperling L."/>
            <person name="Meyer E."/>
            <person name="Cohen J."/>
            <person name="Wincker P."/>
        </authorList>
    </citation>
    <scope>NUCLEOTIDE SEQUENCE [LARGE SCALE GENOMIC DNA]</scope>
    <source>
        <strain evidence="2 3">Stock d4-2</strain>
    </source>
</reference>
<keyword evidence="3" id="KW-1185">Reference proteome</keyword>
<name>A0BM86_PARTE</name>
<dbReference type="GeneID" id="5012832"/>
<dbReference type="Proteomes" id="UP000000600">
    <property type="component" value="Unassembled WGS sequence"/>
</dbReference>
<proteinExistence type="predicted"/>
<protein>
    <submittedName>
        <fullName evidence="2">Uncharacterized protein</fullName>
    </submittedName>
</protein>
<keyword evidence="1" id="KW-0472">Membrane</keyword>
<dbReference type="RefSeq" id="XP_001427051.1">
    <property type="nucleotide sequence ID" value="XM_001427014.1"/>
</dbReference>
<dbReference type="AlphaFoldDB" id="A0BM86"/>
<dbReference type="InParanoid" id="A0BM86"/>
<organism evidence="2 3">
    <name type="scientific">Paramecium tetraurelia</name>
    <dbReference type="NCBI Taxonomy" id="5888"/>
    <lineage>
        <taxon>Eukaryota</taxon>
        <taxon>Sar</taxon>
        <taxon>Alveolata</taxon>
        <taxon>Ciliophora</taxon>
        <taxon>Intramacronucleata</taxon>
        <taxon>Oligohymenophorea</taxon>
        <taxon>Peniculida</taxon>
        <taxon>Parameciidae</taxon>
        <taxon>Paramecium</taxon>
    </lineage>
</organism>
<evidence type="ECO:0000313" key="3">
    <source>
        <dbReference type="Proteomes" id="UP000000600"/>
    </source>
</evidence>
<gene>
    <name evidence="2" type="ORF">GSPATT00030287001</name>
</gene>
<sequence>MVDFLPFHTKIYIKRQKYQTRTQVYPHLFSLGIKICITLLVINLQICRNMQNKQILYLIRSMKETKVSRLIDVAAQNTIMLIQVSDNSHYVMLSQLKKRWDSTDVQFLVITKQEMHPFVIYMGVN</sequence>
<dbReference type="HOGENOM" id="CLU_1996978_0_0_1"/>
<evidence type="ECO:0000256" key="1">
    <source>
        <dbReference type="SAM" id="Phobius"/>
    </source>
</evidence>
<keyword evidence="1" id="KW-1133">Transmembrane helix</keyword>
<keyword evidence="1" id="KW-0812">Transmembrane</keyword>
<evidence type="ECO:0000313" key="2">
    <source>
        <dbReference type="EMBL" id="CAK59653.1"/>
    </source>
</evidence>
<accession>A0BM86</accession>
<feature type="transmembrane region" description="Helical" evidence="1">
    <location>
        <begin position="24"/>
        <end position="44"/>
    </location>
</feature>
<dbReference type="KEGG" id="ptm:GSPATT00030287001"/>
<dbReference type="EMBL" id="CT868004">
    <property type="protein sequence ID" value="CAK59653.1"/>
    <property type="molecule type" value="Genomic_DNA"/>
</dbReference>